<keyword evidence="4" id="KW-0472">Membrane</keyword>
<proteinExistence type="predicted"/>
<dbReference type="AlphaFoldDB" id="A0A081CFN6"/>
<comment type="subcellular location">
    <subcellularLocation>
        <location evidence="1">Membrane</location>
    </subcellularLocation>
</comment>
<dbReference type="HOGENOM" id="CLU_047036_3_1_1"/>
<keyword evidence="3" id="KW-1133">Transmembrane helix</keyword>
<dbReference type="PANTHER" id="PTHR11863">
    <property type="entry name" value="STEROL DESATURASE"/>
    <property type="match status" value="1"/>
</dbReference>
<dbReference type="InterPro" id="IPR006694">
    <property type="entry name" value="Fatty_acid_hydroxylase"/>
</dbReference>
<dbReference type="GO" id="GO:0016020">
    <property type="term" value="C:membrane"/>
    <property type="evidence" value="ECO:0007669"/>
    <property type="project" value="UniProtKB-SubCell"/>
</dbReference>
<evidence type="ECO:0000313" key="6">
    <source>
        <dbReference type="Proteomes" id="UP000053758"/>
    </source>
</evidence>
<dbReference type="GO" id="GO:0008610">
    <property type="term" value="P:lipid biosynthetic process"/>
    <property type="evidence" value="ECO:0007669"/>
    <property type="project" value="InterPro"/>
</dbReference>
<dbReference type="GeneID" id="26304509"/>
<evidence type="ECO:0000256" key="1">
    <source>
        <dbReference type="ARBA" id="ARBA00004370"/>
    </source>
</evidence>
<keyword evidence="6" id="KW-1185">Reference proteome</keyword>
<dbReference type="OrthoDB" id="6354873at2759"/>
<organism evidence="5 6">
    <name type="scientific">Pseudozyma antarctica</name>
    <name type="common">Yeast</name>
    <name type="synonym">Candida antarctica</name>
    <dbReference type="NCBI Taxonomy" id="84753"/>
    <lineage>
        <taxon>Eukaryota</taxon>
        <taxon>Fungi</taxon>
        <taxon>Dikarya</taxon>
        <taxon>Basidiomycota</taxon>
        <taxon>Ustilaginomycotina</taxon>
        <taxon>Ustilaginomycetes</taxon>
        <taxon>Ustilaginales</taxon>
        <taxon>Ustilaginaceae</taxon>
        <taxon>Moesziomyces</taxon>
    </lineage>
</organism>
<dbReference type="RefSeq" id="XP_014656145.1">
    <property type="nucleotide sequence ID" value="XM_014800659.1"/>
</dbReference>
<evidence type="ECO:0000313" key="5">
    <source>
        <dbReference type="EMBL" id="GAK65482.1"/>
    </source>
</evidence>
<dbReference type="EMBL" id="DF830076">
    <property type="protein sequence ID" value="GAK65482.1"/>
    <property type="molecule type" value="Genomic_DNA"/>
</dbReference>
<keyword evidence="2" id="KW-0812">Transmembrane</keyword>
<dbReference type="Proteomes" id="UP000053758">
    <property type="component" value="Unassembled WGS sequence"/>
</dbReference>
<evidence type="ECO:0000256" key="3">
    <source>
        <dbReference type="ARBA" id="ARBA00022989"/>
    </source>
</evidence>
<evidence type="ECO:0000256" key="4">
    <source>
        <dbReference type="ARBA" id="ARBA00023136"/>
    </source>
</evidence>
<reference evidence="6" key="1">
    <citation type="journal article" date="2014" name="Genome Announc.">
        <title>Draft Genome Sequence of the Yeast Pseudozyma antarctica Type Strain JCM10317, a Producer of the Glycolipid Biosurfactants, Mannosylerythritol Lipids.</title>
        <authorList>
            <person name="Saika A."/>
            <person name="Koike H."/>
            <person name="Hori T."/>
            <person name="Fukuoka T."/>
            <person name="Sato S."/>
            <person name="Habe H."/>
            <person name="Kitamoto D."/>
            <person name="Morita T."/>
        </authorList>
    </citation>
    <scope>NUCLEOTIDE SEQUENCE [LARGE SCALE GENOMIC DNA]</scope>
    <source>
        <strain evidence="6">JCM 10317</strain>
    </source>
</reference>
<dbReference type="GO" id="GO:0016491">
    <property type="term" value="F:oxidoreductase activity"/>
    <property type="evidence" value="ECO:0007669"/>
    <property type="project" value="InterPro"/>
</dbReference>
<dbReference type="Pfam" id="PF04116">
    <property type="entry name" value="FA_hydroxylase"/>
    <property type="match status" value="1"/>
</dbReference>
<protein>
    <submittedName>
        <fullName evidence="5">C5-sterol desaturase</fullName>
    </submittedName>
</protein>
<dbReference type="GO" id="GO:0005506">
    <property type="term" value="F:iron ion binding"/>
    <property type="evidence" value="ECO:0007669"/>
    <property type="project" value="InterPro"/>
</dbReference>
<sequence>MDLVLELADTYALDKVWATALPALPRAFAKDPTALASLASASSASNFSHLLGLKDAASWAASASTSALSPSSWFENTVLKNAVASALGGEAVNWSALQSVSALPRDNVVRQTVSLLVLTYIGILVLYFTFAGLSYKYIFNKEMEKHPRFLKNQVKLEIQASMRAFLPLDFLTVPWFVLEVRGHSKLYNSISDYGWAYAVLSVPLFLVFTDFLIYWVHRIEHHPRLYKHVHKPHHKWLVPTPFASHAFHPLDGYAQSLPYHIFPFVFPLHRVVSIWLFVFVNLWSILIHDSDMICNSPLEKIINGPSHHTLHHLFFTCNYGQYFTVCDRMGGSYRAPRQEDDPMLAVTAASEKAALAQKKAVAKAEAAAQGLSDDQSDASSSGDEGVVIKKNK</sequence>
<gene>
    <name evidence="5" type="ORF">PAN0_009c3699</name>
</gene>
<name>A0A081CFN6_PSEA2</name>
<accession>A0A081CFN6</accession>
<evidence type="ECO:0000256" key="2">
    <source>
        <dbReference type="ARBA" id="ARBA00022692"/>
    </source>
</evidence>
<dbReference type="InterPro" id="IPR050307">
    <property type="entry name" value="Sterol_Desaturase_Related"/>
</dbReference>